<sequence length="69" mass="7773">MDIRVVVGIASDVITNDDWPGRKGPLKITILQYDEDFTWNSQALVGKPQRRRKKTATNSPKLIELSSCT</sequence>
<dbReference type="OrthoDB" id="2963168at2759"/>
<feature type="compositionally biased region" description="Polar residues" evidence="1">
    <location>
        <begin position="56"/>
        <end position="69"/>
    </location>
</feature>
<dbReference type="AlphaFoldDB" id="A0A9N9EZC2"/>
<evidence type="ECO:0000256" key="1">
    <source>
        <dbReference type="SAM" id="MobiDB-lite"/>
    </source>
</evidence>
<organism evidence="2 3">
    <name type="scientific">Ambispora gerdemannii</name>
    <dbReference type="NCBI Taxonomy" id="144530"/>
    <lineage>
        <taxon>Eukaryota</taxon>
        <taxon>Fungi</taxon>
        <taxon>Fungi incertae sedis</taxon>
        <taxon>Mucoromycota</taxon>
        <taxon>Glomeromycotina</taxon>
        <taxon>Glomeromycetes</taxon>
        <taxon>Archaeosporales</taxon>
        <taxon>Ambisporaceae</taxon>
        <taxon>Ambispora</taxon>
    </lineage>
</organism>
<dbReference type="EMBL" id="CAJVPL010000455">
    <property type="protein sequence ID" value="CAG8499209.1"/>
    <property type="molecule type" value="Genomic_DNA"/>
</dbReference>
<keyword evidence="3" id="KW-1185">Reference proteome</keyword>
<protein>
    <submittedName>
        <fullName evidence="2">9122_t:CDS:1</fullName>
    </submittedName>
</protein>
<accession>A0A9N9EZC2</accession>
<dbReference type="Proteomes" id="UP000789831">
    <property type="component" value="Unassembled WGS sequence"/>
</dbReference>
<comment type="caution">
    <text evidence="2">The sequence shown here is derived from an EMBL/GenBank/DDBJ whole genome shotgun (WGS) entry which is preliminary data.</text>
</comment>
<gene>
    <name evidence="2" type="ORF">AGERDE_LOCUS4158</name>
</gene>
<evidence type="ECO:0000313" key="3">
    <source>
        <dbReference type="Proteomes" id="UP000789831"/>
    </source>
</evidence>
<proteinExistence type="predicted"/>
<evidence type="ECO:0000313" key="2">
    <source>
        <dbReference type="EMBL" id="CAG8499209.1"/>
    </source>
</evidence>
<feature type="region of interest" description="Disordered" evidence="1">
    <location>
        <begin position="48"/>
        <end position="69"/>
    </location>
</feature>
<name>A0A9N9EZC2_9GLOM</name>
<reference evidence="2" key="1">
    <citation type="submission" date="2021-06" db="EMBL/GenBank/DDBJ databases">
        <authorList>
            <person name="Kallberg Y."/>
            <person name="Tangrot J."/>
            <person name="Rosling A."/>
        </authorList>
    </citation>
    <scope>NUCLEOTIDE SEQUENCE</scope>
    <source>
        <strain evidence="2">MT106</strain>
    </source>
</reference>